<organism evidence="1 2">
    <name type="scientific">Burkholderia multivorans CGD2</name>
    <dbReference type="NCBI Taxonomy" id="513052"/>
    <lineage>
        <taxon>Bacteria</taxon>
        <taxon>Pseudomonadati</taxon>
        <taxon>Pseudomonadota</taxon>
        <taxon>Betaproteobacteria</taxon>
        <taxon>Burkholderiales</taxon>
        <taxon>Burkholderiaceae</taxon>
        <taxon>Burkholderia</taxon>
        <taxon>Burkholderia cepacia complex</taxon>
    </lineage>
</organism>
<evidence type="ECO:0000313" key="2">
    <source>
        <dbReference type="Proteomes" id="UP000004535"/>
    </source>
</evidence>
<protein>
    <submittedName>
        <fullName evidence="1">Uncharacterized protein</fullName>
    </submittedName>
</protein>
<name>B9BZY8_9BURK</name>
<gene>
    <name evidence="1" type="ORF">BURMUCGD2_1526</name>
</gene>
<dbReference type="EMBL" id="ACFC01000023">
    <property type="protein sequence ID" value="EEE03664.1"/>
    <property type="molecule type" value="Genomic_DNA"/>
</dbReference>
<dbReference type="AlphaFoldDB" id="B9BZY8"/>
<comment type="caution">
    <text evidence="1">The sequence shown here is derived from an EMBL/GenBank/DDBJ whole genome shotgun (WGS) entry which is preliminary data.</text>
</comment>
<evidence type="ECO:0000313" key="1">
    <source>
        <dbReference type="EMBL" id="EEE03664.1"/>
    </source>
</evidence>
<accession>B9BZY8</accession>
<proteinExistence type="predicted"/>
<reference evidence="1 2" key="1">
    <citation type="journal article" date="2012" name="J. Bacteriol.">
        <title>Draft Genome Sequence Determination for Cystic Fibrosis and Chronic Granulomatous Disease Burkholderia multivorans Isolates.</title>
        <authorList>
            <person name="Varga J.J."/>
            <person name="Losada L."/>
            <person name="Zelazny A.M."/>
            <person name="Brinkac L."/>
            <person name="Harkins D."/>
            <person name="Radune D."/>
            <person name="Hostetler J."/>
            <person name="Sampaio E.P."/>
            <person name="Ronning C.M."/>
            <person name="Nierman W.C."/>
            <person name="Greenberg D.E."/>
            <person name="Holland S.M."/>
            <person name="Goldberg J.B."/>
        </authorList>
    </citation>
    <scope>NUCLEOTIDE SEQUENCE [LARGE SCALE GENOMIC DNA]</scope>
    <source>
        <strain evidence="1 2">CGD2</strain>
    </source>
</reference>
<sequence length="46" mass="5137">MALSAPVNRRLHEAVRMMAWNDGAQYIASELTSSFVHHFILAPTVP</sequence>
<dbReference type="Proteomes" id="UP000004535">
    <property type="component" value="Unassembled WGS sequence"/>
</dbReference>